<name>A0A1U9QU71_STRNV</name>
<evidence type="ECO:0000313" key="3">
    <source>
        <dbReference type="Proteomes" id="UP000189677"/>
    </source>
</evidence>
<feature type="compositionally biased region" description="Acidic residues" evidence="1">
    <location>
        <begin position="97"/>
        <end position="106"/>
    </location>
</feature>
<protein>
    <submittedName>
        <fullName evidence="2">Uncharacterized protein</fullName>
    </submittedName>
</protein>
<keyword evidence="3" id="KW-1185">Reference proteome</keyword>
<dbReference type="Proteomes" id="UP000189677">
    <property type="component" value="Chromosome"/>
</dbReference>
<evidence type="ECO:0000313" key="2">
    <source>
        <dbReference type="EMBL" id="AQU67808.1"/>
    </source>
</evidence>
<dbReference type="AlphaFoldDB" id="A0A1U9QU71"/>
<accession>A0A1U9QU71</accession>
<proteinExistence type="predicted"/>
<gene>
    <name evidence="2" type="ORF">BBN63_17765</name>
</gene>
<dbReference type="KEGG" id="snw:BBN63_17765"/>
<reference evidence="2 3" key="1">
    <citation type="submission" date="2016-11" db="EMBL/GenBank/DDBJ databases">
        <title>Complete genome sequence of Streptomyces niveus SCSIO 3406.</title>
        <authorList>
            <person name="Zhu Q."/>
            <person name="Cheng W."/>
            <person name="Song Y."/>
            <person name="Li Q."/>
            <person name="Ju J."/>
        </authorList>
    </citation>
    <scope>NUCLEOTIDE SEQUENCE [LARGE SCALE GENOMIC DNA]</scope>
    <source>
        <strain evidence="2 3">SCSIO 3406</strain>
    </source>
</reference>
<dbReference type="EMBL" id="CP018047">
    <property type="protein sequence ID" value="AQU67808.1"/>
    <property type="molecule type" value="Genomic_DNA"/>
</dbReference>
<dbReference type="OrthoDB" id="4320909at2"/>
<feature type="region of interest" description="Disordered" evidence="1">
    <location>
        <begin position="94"/>
        <end position="116"/>
    </location>
</feature>
<organism evidence="2 3">
    <name type="scientific">Streptomyces niveus</name>
    <name type="common">Streptomyces spheroides</name>
    <dbReference type="NCBI Taxonomy" id="193462"/>
    <lineage>
        <taxon>Bacteria</taxon>
        <taxon>Bacillati</taxon>
        <taxon>Actinomycetota</taxon>
        <taxon>Actinomycetes</taxon>
        <taxon>Kitasatosporales</taxon>
        <taxon>Streptomycetaceae</taxon>
        <taxon>Streptomyces</taxon>
    </lineage>
</organism>
<evidence type="ECO:0000256" key="1">
    <source>
        <dbReference type="SAM" id="MobiDB-lite"/>
    </source>
</evidence>
<dbReference type="RefSeq" id="WP_078076385.1">
    <property type="nucleotide sequence ID" value="NZ_CP018047.1"/>
</dbReference>
<sequence>MTAHTNTLRLLPWTTPEGKPCFLSSGTDEGVLSRLADGVEAAQTSTGAEVLGGAKAVLADPQVGARELRFALARVTEVLGDVLRVAESRGARLSVPYEDEEGDEGDDPRLPAEAFG</sequence>